<proteinExistence type="predicted"/>
<keyword evidence="2" id="KW-1185">Reference proteome</keyword>
<dbReference type="PATRIC" id="fig|1088721.3.peg.1918"/>
<organism evidence="1 2">
    <name type="scientific">Novosphingobium pentaromativorans US6-1</name>
    <dbReference type="NCBI Taxonomy" id="1088721"/>
    <lineage>
        <taxon>Bacteria</taxon>
        <taxon>Pseudomonadati</taxon>
        <taxon>Pseudomonadota</taxon>
        <taxon>Alphaproteobacteria</taxon>
        <taxon>Sphingomonadales</taxon>
        <taxon>Sphingomonadaceae</taxon>
        <taxon>Novosphingobium</taxon>
    </lineage>
</organism>
<protein>
    <submittedName>
        <fullName evidence="1">Uncharacterized protein</fullName>
    </submittedName>
</protein>
<sequence length="41" mass="4343">MRRNGKSQTTNGGPIRTAICALLCCCNAPVKRPGSKQADQP</sequence>
<accession>G6EC68</accession>
<gene>
    <name evidence="1" type="ORF">NSU_1939</name>
</gene>
<dbReference type="Proteomes" id="UP000004030">
    <property type="component" value="Unassembled WGS sequence"/>
</dbReference>
<evidence type="ECO:0000313" key="1">
    <source>
        <dbReference type="EMBL" id="EHJ61167.1"/>
    </source>
</evidence>
<evidence type="ECO:0000313" key="2">
    <source>
        <dbReference type="Proteomes" id="UP000004030"/>
    </source>
</evidence>
<reference evidence="1 2" key="1">
    <citation type="journal article" date="2012" name="J. Bacteriol.">
        <title>Genome sequence of benzo(a)pyrene-degrading bacterium Novosphingobium pentaromativorans US6-1.</title>
        <authorList>
            <person name="Luo Y.R."/>
            <person name="Kang S.G."/>
            <person name="Kim S.J."/>
            <person name="Kim M.R."/>
            <person name="Li N."/>
            <person name="Lee J.H."/>
            <person name="Kwon K.K."/>
        </authorList>
    </citation>
    <scope>NUCLEOTIDE SEQUENCE [LARGE SCALE GENOMIC DNA]</scope>
    <source>
        <strain evidence="1 2">US6-1</strain>
    </source>
</reference>
<name>G6EC68_9SPHN</name>
<dbReference type="EMBL" id="AGFM01000027">
    <property type="protein sequence ID" value="EHJ61167.1"/>
    <property type="molecule type" value="Genomic_DNA"/>
</dbReference>
<comment type="caution">
    <text evidence="1">The sequence shown here is derived from an EMBL/GenBank/DDBJ whole genome shotgun (WGS) entry which is preliminary data.</text>
</comment>
<dbReference type="AlphaFoldDB" id="G6EC68"/>